<reference evidence="3" key="2">
    <citation type="journal article" date="2019" name="IMA Fungus">
        <title>Genome sequencing and comparison of five Tilletia species to identify candidate genes for the detection of regulated species infecting wheat.</title>
        <authorList>
            <person name="Nguyen H.D.T."/>
            <person name="Sultana T."/>
            <person name="Kesanakurti P."/>
            <person name="Hambleton S."/>
        </authorList>
    </citation>
    <scope>NUCLEOTIDE SEQUENCE</scope>
    <source>
        <strain evidence="3">DAOMC 238032</strain>
    </source>
</reference>
<dbReference type="EMBL" id="LWDD02000106">
    <property type="protein sequence ID" value="KAE8263894.1"/>
    <property type="molecule type" value="Genomic_DNA"/>
</dbReference>
<feature type="compositionally biased region" description="Polar residues" evidence="1">
    <location>
        <begin position="245"/>
        <end position="268"/>
    </location>
</feature>
<feature type="compositionally biased region" description="Low complexity" evidence="1">
    <location>
        <begin position="275"/>
        <end position="284"/>
    </location>
</feature>
<feature type="region of interest" description="Disordered" evidence="1">
    <location>
        <begin position="144"/>
        <end position="164"/>
    </location>
</feature>
<gene>
    <name evidence="3" type="ORF">A4X03_0g1349</name>
    <name evidence="2" type="ORF">JKIAZH3_G2691</name>
</gene>
<feature type="compositionally biased region" description="Gly residues" evidence="1">
    <location>
        <begin position="443"/>
        <end position="452"/>
    </location>
</feature>
<feature type="compositionally biased region" description="Low complexity" evidence="1">
    <location>
        <begin position="144"/>
        <end position="160"/>
    </location>
</feature>
<protein>
    <submittedName>
        <fullName evidence="3">Uncharacterized protein</fullName>
    </submittedName>
</protein>
<proteinExistence type="predicted"/>
<feature type="compositionally biased region" description="Polar residues" evidence="1">
    <location>
        <begin position="293"/>
        <end position="302"/>
    </location>
</feature>
<dbReference type="Proteomes" id="UP000836402">
    <property type="component" value="Unassembled WGS sequence"/>
</dbReference>
<dbReference type="AlphaFoldDB" id="A0A177UZD7"/>
<feature type="compositionally biased region" description="Low complexity" evidence="1">
    <location>
        <begin position="460"/>
        <end position="476"/>
    </location>
</feature>
<reference evidence="3" key="1">
    <citation type="submission" date="2016-04" db="EMBL/GenBank/DDBJ databases">
        <authorList>
            <person name="Nguyen H.D."/>
            <person name="Kesanakurti P."/>
            <person name="Cullis J."/>
            <person name="Levesque C.A."/>
            <person name="Hambleton S."/>
        </authorList>
    </citation>
    <scope>NUCLEOTIDE SEQUENCE</scope>
    <source>
        <strain evidence="3">DAOMC 238032</strain>
    </source>
</reference>
<evidence type="ECO:0000313" key="5">
    <source>
        <dbReference type="Proteomes" id="UP000836402"/>
    </source>
</evidence>
<keyword evidence="5" id="KW-1185">Reference proteome</keyword>
<feature type="compositionally biased region" description="Basic and acidic residues" evidence="1">
    <location>
        <begin position="334"/>
        <end position="343"/>
    </location>
</feature>
<evidence type="ECO:0000313" key="4">
    <source>
        <dbReference type="Proteomes" id="UP000077671"/>
    </source>
</evidence>
<feature type="compositionally biased region" description="Low complexity" evidence="1">
    <location>
        <begin position="45"/>
        <end position="86"/>
    </location>
</feature>
<dbReference type="Proteomes" id="UP000077671">
    <property type="component" value="Unassembled WGS sequence"/>
</dbReference>
<accession>A0A177UZD7</accession>
<organism evidence="3 4">
    <name type="scientific">Tilletia caries</name>
    <name type="common">wheat bunt fungus</name>
    <dbReference type="NCBI Taxonomy" id="13290"/>
    <lineage>
        <taxon>Eukaryota</taxon>
        <taxon>Fungi</taxon>
        <taxon>Dikarya</taxon>
        <taxon>Basidiomycota</taxon>
        <taxon>Ustilaginomycotina</taxon>
        <taxon>Exobasidiomycetes</taxon>
        <taxon>Tilletiales</taxon>
        <taxon>Tilletiaceae</taxon>
        <taxon>Tilletia</taxon>
    </lineage>
</organism>
<feature type="region of interest" description="Disordered" evidence="1">
    <location>
        <begin position="226"/>
        <end position="526"/>
    </location>
</feature>
<feature type="compositionally biased region" description="Low complexity" evidence="1">
    <location>
        <begin position="121"/>
        <end position="131"/>
    </location>
</feature>
<feature type="compositionally biased region" description="Polar residues" evidence="1">
    <location>
        <begin position="32"/>
        <end position="44"/>
    </location>
</feature>
<feature type="compositionally biased region" description="Basic and acidic residues" evidence="1">
    <location>
        <begin position="485"/>
        <end position="509"/>
    </location>
</feature>
<evidence type="ECO:0000313" key="3">
    <source>
        <dbReference type="EMBL" id="KAE8263894.1"/>
    </source>
</evidence>
<evidence type="ECO:0000313" key="2">
    <source>
        <dbReference type="EMBL" id="CAD6947062.1"/>
    </source>
</evidence>
<dbReference type="EMBL" id="CAJHJG010005026">
    <property type="protein sequence ID" value="CAD6947062.1"/>
    <property type="molecule type" value="Genomic_DNA"/>
</dbReference>
<feature type="region of interest" description="Disordered" evidence="1">
    <location>
        <begin position="580"/>
        <end position="604"/>
    </location>
</feature>
<comment type="caution">
    <text evidence="3">The sequence shown here is derived from an EMBL/GenBank/DDBJ whole genome shotgun (WGS) entry which is preliminary data.</text>
</comment>
<reference evidence="2" key="3">
    <citation type="submission" date="2020-10" db="EMBL/GenBank/DDBJ databases">
        <authorList>
            <person name="Sedaghatjoo S."/>
        </authorList>
    </citation>
    <scope>NUCLEOTIDE SEQUENCE</scope>
    <source>
        <strain evidence="2">AZH3</strain>
    </source>
</reference>
<name>A0A177UZD7_9BASI</name>
<sequence>MSAPTLVSGRPSASAAHRRPSTLLDPQRSRRVSSGSSATTNGTLGATSRTGISTISASSSSASSKLSSTTLRRTGPSASTAATAAARAKKNLLSASSPSPPRKVRNPLGPVPNLPPPPVAPASSTAPATAAAAAAVVVASDHLSPAPSALGSSTGALSGPETDDEAAMLMRASKKRSAPDSFDVRAGGSSATMAAALGAGTTTTAAAAAGTKDLMTRSAALTVRSDFHVGSSTAGAASRTSKSRVSSALETGSRLSSARTSPPTTMNSPMDADELALGAAPLPARRVSPIPPSIQSGSNTRVASPESERPSSRRTYAMDQPNTDSDPLARRRARDSTYAHDLELDPMSGKGMSDSDSNGRALRPALRRHESGSSNGGVAMIPGRSRSNSGKSESPPVRMSLEPIPETDVGGAGRFNAAEARRRRREEEDEVVDDGSTLRYAGNGHGHGNGGGNHDRDRPSSASPTRSRQSPPRTTRFAPLPPSHSGDRLAAEREHRRGRASSDVERDAAAGKGPMRPPPFTRSLASFDDLRGSVPLASHGFASTLNTGLGPHSALQLHSTPAPPSRVGGNSLCALCGHGGGELSSARKPPTPPITVASPQPSPPVSGPFLTQADLADAMARVTDVMESRLADLQLDVLRSARQSRNAIMDGMVRVLGPAGHEEDGDGEDLRGEVERLREENQKLRALLGEGRGLHLL</sequence>
<feature type="region of interest" description="Disordered" evidence="1">
    <location>
        <begin position="1"/>
        <end position="131"/>
    </location>
</feature>
<feature type="compositionally biased region" description="Low complexity" evidence="1">
    <location>
        <begin position="230"/>
        <end position="244"/>
    </location>
</feature>
<feature type="compositionally biased region" description="Pro residues" evidence="1">
    <location>
        <begin position="109"/>
        <end position="120"/>
    </location>
</feature>
<evidence type="ECO:0000256" key="1">
    <source>
        <dbReference type="SAM" id="MobiDB-lite"/>
    </source>
</evidence>